<evidence type="ECO:0000256" key="4">
    <source>
        <dbReference type="ARBA" id="ARBA00035215"/>
    </source>
</evidence>
<evidence type="ECO:0000256" key="3">
    <source>
        <dbReference type="ARBA" id="ARBA00023274"/>
    </source>
</evidence>
<dbReference type="InterPro" id="IPR002784">
    <property type="entry name" value="Ribosomal_eL14_dom"/>
</dbReference>
<keyword evidence="3" id="KW-0687">Ribonucleoprotein</keyword>
<name>A0A6P8I8S8_ACTTE</name>
<dbReference type="GO" id="GO:0042273">
    <property type="term" value="P:ribosomal large subunit biogenesis"/>
    <property type="evidence" value="ECO:0007669"/>
    <property type="project" value="TreeGrafter"/>
</dbReference>
<dbReference type="GO" id="GO:0003735">
    <property type="term" value="F:structural constituent of ribosome"/>
    <property type="evidence" value="ECO:0007669"/>
    <property type="project" value="InterPro"/>
</dbReference>
<dbReference type="AlphaFoldDB" id="A0A6P8I8S8"/>
<dbReference type="RefSeq" id="XP_031561497.1">
    <property type="nucleotide sequence ID" value="XM_031705637.1"/>
</dbReference>
<dbReference type="InterPro" id="IPR008991">
    <property type="entry name" value="Translation_prot_SH3-like_sf"/>
</dbReference>
<dbReference type="OrthoDB" id="1875589at2759"/>
<reference evidence="8" key="1">
    <citation type="submission" date="2025-08" db="UniProtKB">
        <authorList>
            <consortium name="RefSeq"/>
        </authorList>
    </citation>
    <scope>IDENTIFICATION</scope>
    <source>
        <tissue evidence="8">Tentacle</tissue>
    </source>
</reference>
<sequence>MVYNRFVEVGRVALINCGADEGKLCVIVDVVDQNRALVDGPCTSVCRQAINFKYLSLTDFKIKVSRSARSGPVKKAFEKEDIQGKWENTAWSKKLTMRKKRTTLTDFDRFKLKLAKQKKNRILRSEVKKLKKEASA</sequence>
<gene>
    <name evidence="8" type="primary">LOC116297418</name>
</gene>
<dbReference type="PANTHER" id="PTHR11127:SF2">
    <property type="entry name" value="LARGE RIBOSOMAL SUBUNIT PROTEIN EL14"/>
    <property type="match status" value="1"/>
</dbReference>
<dbReference type="SUPFAM" id="SSF50104">
    <property type="entry name" value="Translation proteins SH3-like domain"/>
    <property type="match status" value="1"/>
</dbReference>
<dbReference type="InterPro" id="IPR014722">
    <property type="entry name" value="Rib_uL2_dom2"/>
</dbReference>
<accession>A0A6P8I8S8</accession>
<evidence type="ECO:0000313" key="8">
    <source>
        <dbReference type="RefSeq" id="XP_031561497.1"/>
    </source>
</evidence>
<dbReference type="Pfam" id="PF01929">
    <property type="entry name" value="Ribosomal_L14e"/>
    <property type="match status" value="1"/>
</dbReference>
<dbReference type="PANTHER" id="PTHR11127">
    <property type="entry name" value="60S RIBOSOMAL PROTEIN L14"/>
    <property type="match status" value="1"/>
</dbReference>
<dbReference type="Proteomes" id="UP000515163">
    <property type="component" value="Unplaced"/>
</dbReference>
<protein>
    <recommendedName>
        <fullName evidence="4">Large ribosomal subunit protein eL14</fullName>
    </recommendedName>
    <alternativeName>
        <fullName evidence="5">60S ribosomal protein L14</fullName>
    </alternativeName>
</protein>
<dbReference type="InterPro" id="IPR039660">
    <property type="entry name" value="Ribosomal_eL14"/>
</dbReference>
<dbReference type="CDD" id="cd23702">
    <property type="entry name" value="eL14"/>
    <property type="match status" value="1"/>
</dbReference>
<dbReference type="Gene3D" id="6.10.250.2270">
    <property type="match status" value="1"/>
</dbReference>
<feature type="domain" description="Large ribosomal subunit protein eL14" evidence="6">
    <location>
        <begin position="47"/>
        <end position="120"/>
    </location>
</feature>
<dbReference type="GeneID" id="116297418"/>
<dbReference type="FunCoup" id="A0A6P8I8S8">
    <property type="interactions" value="1306"/>
</dbReference>
<evidence type="ECO:0000259" key="6">
    <source>
        <dbReference type="Pfam" id="PF01929"/>
    </source>
</evidence>
<dbReference type="KEGG" id="aten:116297418"/>
<dbReference type="GO" id="GO:0006412">
    <property type="term" value="P:translation"/>
    <property type="evidence" value="ECO:0007669"/>
    <property type="project" value="InterPro"/>
</dbReference>
<keyword evidence="7" id="KW-1185">Reference proteome</keyword>
<evidence type="ECO:0000256" key="2">
    <source>
        <dbReference type="ARBA" id="ARBA00022980"/>
    </source>
</evidence>
<dbReference type="GO" id="GO:0022625">
    <property type="term" value="C:cytosolic large ribosomal subunit"/>
    <property type="evidence" value="ECO:0007669"/>
    <property type="project" value="TreeGrafter"/>
</dbReference>
<dbReference type="InParanoid" id="A0A6P8I8S8"/>
<dbReference type="Gene3D" id="2.30.30.30">
    <property type="match status" value="1"/>
</dbReference>
<proteinExistence type="inferred from homology"/>
<keyword evidence="2" id="KW-0689">Ribosomal protein</keyword>
<evidence type="ECO:0000313" key="7">
    <source>
        <dbReference type="Proteomes" id="UP000515163"/>
    </source>
</evidence>
<comment type="similarity">
    <text evidence="1">Belongs to the eukaryotic ribosomal protein eL14 family.</text>
</comment>
<evidence type="ECO:0000256" key="1">
    <source>
        <dbReference type="ARBA" id="ARBA00006592"/>
    </source>
</evidence>
<organism evidence="7 8">
    <name type="scientific">Actinia tenebrosa</name>
    <name type="common">Australian red waratah sea anemone</name>
    <dbReference type="NCBI Taxonomy" id="6105"/>
    <lineage>
        <taxon>Eukaryota</taxon>
        <taxon>Metazoa</taxon>
        <taxon>Cnidaria</taxon>
        <taxon>Anthozoa</taxon>
        <taxon>Hexacorallia</taxon>
        <taxon>Actiniaria</taxon>
        <taxon>Actiniidae</taxon>
        <taxon>Actinia</taxon>
    </lineage>
</organism>
<dbReference type="GO" id="GO:0003723">
    <property type="term" value="F:RNA binding"/>
    <property type="evidence" value="ECO:0007669"/>
    <property type="project" value="InterPro"/>
</dbReference>
<evidence type="ECO:0000256" key="5">
    <source>
        <dbReference type="ARBA" id="ARBA00035318"/>
    </source>
</evidence>